<dbReference type="AlphaFoldDB" id="K0TGP7"/>
<feature type="compositionally biased region" description="Basic and acidic residues" evidence="1">
    <location>
        <begin position="50"/>
        <end position="59"/>
    </location>
</feature>
<organism evidence="2 3">
    <name type="scientific">Thalassiosira oceanica</name>
    <name type="common">Marine diatom</name>
    <dbReference type="NCBI Taxonomy" id="159749"/>
    <lineage>
        <taxon>Eukaryota</taxon>
        <taxon>Sar</taxon>
        <taxon>Stramenopiles</taxon>
        <taxon>Ochrophyta</taxon>
        <taxon>Bacillariophyta</taxon>
        <taxon>Coscinodiscophyceae</taxon>
        <taxon>Thalassiosirophycidae</taxon>
        <taxon>Thalassiosirales</taxon>
        <taxon>Thalassiosiraceae</taxon>
        <taxon>Thalassiosira</taxon>
    </lineage>
</organism>
<feature type="region of interest" description="Disordered" evidence="1">
    <location>
        <begin position="1"/>
        <end position="66"/>
    </location>
</feature>
<feature type="compositionally biased region" description="Low complexity" evidence="1">
    <location>
        <begin position="28"/>
        <end position="49"/>
    </location>
</feature>
<accession>K0TGP7</accession>
<protein>
    <submittedName>
        <fullName evidence="2">Uncharacterized protein</fullName>
    </submittedName>
</protein>
<evidence type="ECO:0000256" key="1">
    <source>
        <dbReference type="SAM" id="MobiDB-lite"/>
    </source>
</evidence>
<dbReference type="EMBL" id="AGNL01005257">
    <property type="protein sequence ID" value="EJK72816.1"/>
    <property type="molecule type" value="Genomic_DNA"/>
</dbReference>
<gene>
    <name evidence="2" type="ORF">THAOC_05613</name>
</gene>
<dbReference type="Proteomes" id="UP000266841">
    <property type="component" value="Unassembled WGS sequence"/>
</dbReference>
<keyword evidence="3" id="KW-1185">Reference proteome</keyword>
<name>K0TGP7_THAOC</name>
<evidence type="ECO:0000313" key="2">
    <source>
        <dbReference type="EMBL" id="EJK72816.1"/>
    </source>
</evidence>
<evidence type="ECO:0000313" key="3">
    <source>
        <dbReference type="Proteomes" id="UP000266841"/>
    </source>
</evidence>
<sequence>MNTPDAADSADGVARGDDADSVAPPSPAVSSSASHGATSSASLGSASADSDAHHSHLSFDRSSAGPADFFADVTLDMSDARDFSTPRTDA</sequence>
<feature type="non-terminal residue" evidence="2">
    <location>
        <position position="90"/>
    </location>
</feature>
<reference evidence="2 3" key="1">
    <citation type="journal article" date="2012" name="Genome Biol.">
        <title>Genome and low-iron response of an oceanic diatom adapted to chronic iron limitation.</title>
        <authorList>
            <person name="Lommer M."/>
            <person name="Specht M."/>
            <person name="Roy A.S."/>
            <person name="Kraemer L."/>
            <person name="Andreson R."/>
            <person name="Gutowska M.A."/>
            <person name="Wolf J."/>
            <person name="Bergner S.V."/>
            <person name="Schilhabel M.B."/>
            <person name="Klostermeier U.C."/>
            <person name="Beiko R.G."/>
            <person name="Rosenstiel P."/>
            <person name="Hippler M."/>
            <person name="Laroche J."/>
        </authorList>
    </citation>
    <scope>NUCLEOTIDE SEQUENCE [LARGE SCALE GENOMIC DNA]</scope>
    <source>
        <strain evidence="2 3">CCMP1005</strain>
    </source>
</reference>
<proteinExistence type="predicted"/>
<comment type="caution">
    <text evidence="2">The sequence shown here is derived from an EMBL/GenBank/DDBJ whole genome shotgun (WGS) entry which is preliminary data.</text>
</comment>